<protein>
    <submittedName>
        <fullName evidence="2">CLUMA_CG006219, isoform A</fullName>
    </submittedName>
</protein>
<feature type="region of interest" description="Disordered" evidence="1">
    <location>
        <begin position="1"/>
        <end position="21"/>
    </location>
</feature>
<dbReference type="Gene3D" id="1.10.150.20">
    <property type="entry name" value="5' to 3' exonuclease, C-terminal subdomain"/>
    <property type="match status" value="1"/>
</dbReference>
<proteinExistence type="predicted"/>
<dbReference type="EMBL" id="CVRI01000034">
    <property type="protein sequence ID" value="CRK92657.1"/>
    <property type="molecule type" value="Genomic_DNA"/>
</dbReference>
<gene>
    <name evidence="2" type="ORF">CLUMA_CG006219</name>
</gene>
<name>A0A1J1I2Q9_9DIPT</name>
<organism evidence="2 3">
    <name type="scientific">Clunio marinus</name>
    <dbReference type="NCBI Taxonomy" id="568069"/>
    <lineage>
        <taxon>Eukaryota</taxon>
        <taxon>Metazoa</taxon>
        <taxon>Ecdysozoa</taxon>
        <taxon>Arthropoda</taxon>
        <taxon>Hexapoda</taxon>
        <taxon>Insecta</taxon>
        <taxon>Pterygota</taxon>
        <taxon>Neoptera</taxon>
        <taxon>Endopterygota</taxon>
        <taxon>Diptera</taxon>
        <taxon>Nematocera</taxon>
        <taxon>Chironomoidea</taxon>
        <taxon>Chironomidae</taxon>
        <taxon>Clunio</taxon>
    </lineage>
</organism>
<reference evidence="2 3" key="1">
    <citation type="submission" date="2015-04" db="EMBL/GenBank/DDBJ databases">
        <authorList>
            <person name="Syromyatnikov M.Y."/>
            <person name="Popov V.N."/>
        </authorList>
    </citation>
    <scope>NUCLEOTIDE SEQUENCE [LARGE SCALE GENOMIC DNA]</scope>
</reference>
<evidence type="ECO:0000313" key="2">
    <source>
        <dbReference type="EMBL" id="CRK92657.1"/>
    </source>
</evidence>
<keyword evidence="3" id="KW-1185">Reference proteome</keyword>
<evidence type="ECO:0000313" key="3">
    <source>
        <dbReference type="Proteomes" id="UP000183832"/>
    </source>
</evidence>
<dbReference type="AlphaFoldDB" id="A0A1J1I2Q9"/>
<dbReference type="OrthoDB" id="10251254at2759"/>
<evidence type="ECO:0000256" key="1">
    <source>
        <dbReference type="SAM" id="MobiDB-lite"/>
    </source>
</evidence>
<dbReference type="Proteomes" id="UP000183832">
    <property type="component" value="Unassembled WGS sequence"/>
</dbReference>
<sequence length="137" mass="15390">MTPPPKTPLRALSATPPAPEDDEILQIAAMEVEQEEELQNRRPIEQMDGVNGSMGQWVPITSGHIKKLKEAEYHKMGSVAQALKKNLVKIEGIARQKLINCKLKQENMSTTSLNQNVIKSVIDFYSNDEEMILALNY</sequence>
<accession>A0A1J1I2Q9</accession>